<dbReference type="InterPro" id="IPR025836">
    <property type="entry name" value="Zn_knuckle_CX2CX4HX4C"/>
</dbReference>
<evidence type="ECO:0000259" key="3">
    <source>
        <dbReference type="Pfam" id="PF14392"/>
    </source>
</evidence>
<organism evidence="4 5">
    <name type="scientific">Microthlaspi erraticum</name>
    <dbReference type="NCBI Taxonomy" id="1685480"/>
    <lineage>
        <taxon>Eukaryota</taxon>
        <taxon>Viridiplantae</taxon>
        <taxon>Streptophyta</taxon>
        <taxon>Embryophyta</taxon>
        <taxon>Tracheophyta</taxon>
        <taxon>Spermatophyta</taxon>
        <taxon>Magnoliopsida</taxon>
        <taxon>eudicotyledons</taxon>
        <taxon>Gunneridae</taxon>
        <taxon>Pentapetalae</taxon>
        <taxon>rosids</taxon>
        <taxon>malvids</taxon>
        <taxon>Brassicales</taxon>
        <taxon>Brassicaceae</taxon>
        <taxon>Coluteocarpeae</taxon>
        <taxon>Microthlaspi</taxon>
    </lineage>
</organism>
<accession>A0A6D2HF44</accession>
<dbReference type="PANTHER" id="PTHR31286:SF132">
    <property type="entry name" value="DUF4283 DOMAIN-CONTAINING PROTEIN"/>
    <property type="match status" value="1"/>
</dbReference>
<dbReference type="InterPro" id="IPR025558">
    <property type="entry name" value="DUF4283"/>
</dbReference>
<dbReference type="EMBL" id="CACVBM020000111">
    <property type="protein sequence ID" value="CAA7014602.1"/>
    <property type="molecule type" value="Genomic_DNA"/>
</dbReference>
<dbReference type="OrthoDB" id="1108329at2759"/>
<feature type="domain" description="DUF4283" evidence="2">
    <location>
        <begin position="39"/>
        <end position="121"/>
    </location>
</feature>
<evidence type="ECO:0000313" key="4">
    <source>
        <dbReference type="EMBL" id="CAA7014602.1"/>
    </source>
</evidence>
<comment type="caution">
    <text evidence="4">The sequence shown here is derived from an EMBL/GenBank/DDBJ whole genome shotgun (WGS) entry which is preliminary data.</text>
</comment>
<dbReference type="Proteomes" id="UP000467841">
    <property type="component" value="Unassembled WGS sequence"/>
</dbReference>
<dbReference type="InterPro" id="IPR040256">
    <property type="entry name" value="At4g02000-like"/>
</dbReference>
<evidence type="ECO:0000313" key="5">
    <source>
        <dbReference type="Proteomes" id="UP000467841"/>
    </source>
</evidence>
<gene>
    <name evidence="4" type="ORF">MERR_LOCUS1837</name>
</gene>
<keyword evidence="5" id="KW-1185">Reference proteome</keyword>
<feature type="domain" description="Zinc knuckle CX2CX4HX4C" evidence="3">
    <location>
        <begin position="177"/>
        <end position="220"/>
    </location>
</feature>
<reference evidence="4" key="1">
    <citation type="submission" date="2020-01" db="EMBL/GenBank/DDBJ databases">
        <authorList>
            <person name="Mishra B."/>
        </authorList>
    </citation>
    <scope>NUCLEOTIDE SEQUENCE [LARGE SCALE GENOMIC DNA]</scope>
</reference>
<dbReference type="AlphaFoldDB" id="A0A6D2HF44"/>
<protein>
    <recommendedName>
        <fullName evidence="6">DUF4283 domain-containing protein</fullName>
    </recommendedName>
</protein>
<evidence type="ECO:0000256" key="1">
    <source>
        <dbReference type="SAM" id="MobiDB-lite"/>
    </source>
</evidence>
<evidence type="ECO:0000259" key="2">
    <source>
        <dbReference type="Pfam" id="PF14111"/>
    </source>
</evidence>
<evidence type="ECO:0008006" key="6">
    <source>
        <dbReference type="Google" id="ProtNLM"/>
    </source>
</evidence>
<dbReference type="Pfam" id="PF14392">
    <property type="entry name" value="zf-CCHC_4"/>
    <property type="match status" value="1"/>
</dbReference>
<feature type="region of interest" description="Disordered" evidence="1">
    <location>
        <begin position="284"/>
        <end position="309"/>
    </location>
</feature>
<dbReference type="Pfam" id="PF14111">
    <property type="entry name" value="DUF4283"/>
    <property type="match status" value="1"/>
</dbReference>
<name>A0A6D2HF44_9BRAS</name>
<sequence>MSQQSGAVRRGGSSNPTRRTLDLEEEIINIPDCDISVVAEQFKLTVIGRMFHREERSTEALINLLPKPKIWDMEGRTQGTNLGNGQFQFDFDHEEDMNKILAKRPWHFNRWMFSLEKWEPFTREDFPNTMVFWVVVTGIPVHFWNIPTFTEIGKALETIIKIEAKKAKFQVSIKADSPLQFERKVGFPNGDVGIAHLTYEGLQRYCFTCKLLSHEEGTCPELTEEQREEKKHQRAEQAKQDILTTYPATFLRPANREITDPLKGIGRLPPCQLDDVRSRALVTRTENHRRDSSARNLESYNRSYERRGR</sequence>
<proteinExistence type="predicted"/>
<dbReference type="PANTHER" id="PTHR31286">
    <property type="entry name" value="GLYCINE-RICH CELL WALL STRUCTURAL PROTEIN 1.8-LIKE"/>
    <property type="match status" value="1"/>
</dbReference>